<dbReference type="PANTHER" id="PTHR35889">
    <property type="entry name" value="CYCLOINULO-OLIGOSACCHARIDE FRUCTANOTRANSFERASE-RELATED"/>
    <property type="match status" value="1"/>
</dbReference>
<reference evidence="5 6" key="1">
    <citation type="submission" date="2018-02" db="EMBL/GenBank/DDBJ databases">
        <title>Comparative genomes isolates from brazilian mangrove.</title>
        <authorList>
            <person name="Araujo J.E."/>
            <person name="Taketani R.G."/>
            <person name="Silva M.C.P."/>
            <person name="Loureco M.V."/>
            <person name="Andreote F.D."/>
        </authorList>
    </citation>
    <scope>NUCLEOTIDE SEQUENCE [LARGE SCALE GENOMIC DNA]</scope>
    <source>
        <strain evidence="5 6">Nap-Phe MGV</strain>
    </source>
</reference>
<comment type="caution">
    <text evidence="5">The sequence shown here is derived from an EMBL/GenBank/DDBJ whole genome shotgun (WGS) entry which is preliminary data.</text>
</comment>
<evidence type="ECO:0000259" key="4">
    <source>
        <dbReference type="Pfam" id="PF07635"/>
    </source>
</evidence>
<feature type="domain" description="DUF1553" evidence="3">
    <location>
        <begin position="654"/>
        <end position="905"/>
    </location>
</feature>
<evidence type="ECO:0000256" key="1">
    <source>
        <dbReference type="SAM" id="SignalP"/>
    </source>
</evidence>
<dbReference type="InterPro" id="IPR011429">
    <property type="entry name" value="Cyt_c_Planctomycete-type"/>
</dbReference>
<dbReference type="Proteomes" id="UP000237819">
    <property type="component" value="Unassembled WGS sequence"/>
</dbReference>
<dbReference type="Gene3D" id="2.60.120.260">
    <property type="entry name" value="Galactose-binding domain-like"/>
    <property type="match status" value="1"/>
</dbReference>
<evidence type="ECO:0000313" key="6">
    <source>
        <dbReference type="Proteomes" id="UP000237819"/>
    </source>
</evidence>
<dbReference type="PANTHER" id="PTHR35889:SF3">
    <property type="entry name" value="F-BOX DOMAIN-CONTAINING PROTEIN"/>
    <property type="match status" value="1"/>
</dbReference>
<dbReference type="Pfam" id="PF07583">
    <property type="entry name" value="PSCyt2"/>
    <property type="match status" value="1"/>
</dbReference>
<feature type="domain" description="Cytochrome C Planctomycete-type" evidence="4">
    <location>
        <begin position="42"/>
        <end position="101"/>
    </location>
</feature>
<dbReference type="Pfam" id="PF07635">
    <property type="entry name" value="PSCyt1"/>
    <property type="match status" value="1"/>
</dbReference>
<feature type="domain" description="DUF1549" evidence="2">
    <location>
        <begin position="161"/>
        <end position="367"/>
    </location>
</feature>
<proteinExistence type="predicted"/>
<dbReference type="InterPro" id="IPR022655">
    <property type="entry name" value="DUF1553"/>
</dbReference>
<feature type="signal peptide" evidence="1">
    <location>
        <begin position="1"/>
        <end position="25"/>
    </location>
</feature>
<dbReference type="AlphaFoldDB" id="A0A2S8GI90"/>
<name>A0A2S8GI90_9BACT</name>
<evidence type="ECO:0000313" key="5">
    <source>
        <dbReference type="EMBL" id="PQO44172.1"/>
    </source>
</evidence>
<dbReference type="GO" id="GO:0009055">
    <property type="term" value="F:electron transfer activity"/>
    <property type="evidence" value="ECO:0007669"/>
    <property type="project" value="InterPro"/>
</dbReference>
<dbReference type="EMBL" id="PUHZ01000020">
    <property type="protein sequence ID" value="PQO44172.1"/>
    <property type="molecule type" value="Genomic_DNA"/>
</dbReference>
<dbReference type="Pfam" id="PF07587">
    <property type="entry name" value="PSD1"/>
    <property type="match status" value="1"/>
</dbReference>
<dbReference type="OrthoDB" id="127107at2"/>
<evidence type="ECO:0000259" key="2">
    <source>
        <dbReference type="Pfam" id="PF07583"/>
    </source>
</evidence>
<organism evidence="5 6">
    <name type="scientific">Blastopirellula marina</name>
    <dbReference type="NCBI Taxonomy" id="124"/>
    <lineage>
        <taxon>Bacteria</taxon>
        <taxon>Pseudomonadati</taxon>
        <taxon>Planctomycetota</taxon>
        <taxon>Planctomycetia</taxon>
        <taxon>Pirellulales</taxon>
        <taxon>Pirellulaceae</taxon>
        <taxon>Blastopirellula</taxon>
    </lineage>
</organism>
<dbReference type="GO" id="GO:0020037">
    <property type="term" value="F:heme binding"/>
    <property type="evidence" value="ECO:0007669"/>
    <property type="project" value="InterPro"/>
</dbReference>
<evidence type="ECO:0008006" key="7">
    <source>
        <dbReference type="Google" id="ProtNLM"/>
    </source>
</evidence>
<dbReference type="InterPro" id="IPR011444">
    <property type="entry name" value="DUF1549"/>
</dbReference>
<dbReference type="InterPro" id="IPR036909">
    <property type="entry name" value="Cyt_c-like_dom_sf"/>
</dbReference>
<keyword evidence="1" id="KW-0732">Signal</keyword>
<dbReference type="SUPFAM" id="SSF46626">
    <property type="entry name" value="Cytochrome c"/>
    <property type="match status" value="1"/>
</dbReference>
<sequence length="928" mass="103814">MRDFMMRWLIAAFTLLSLAANTASAEPVDFVRDVRPILQKHCYECHAGDARKSGLRLDVRSEAHKGGELYGAAITAGKPEESPLWTFVGDEAADLVMPPEGPALAAAEVATLRRWIAEGAVWPDGVDEVTLEDPSDHWSFRPVVAPTLPSVQQADWPQNGLDHFILAKLEEKGLSPSGPATRTEWLRRVTFDLIGLPPTPQEVAEFHSDQSADAYERVVERLLASPRYGERWAQHWLDVVRYADTHGFEVNTERPNAWPYRDYVIEALNQDLPYDQFIREQLAGDKLNADAATGFLVTASVLLPGQIGQDDASKRLARQDSLDEIVTNVGTTFLGLTIHCARCHNHKFDPISQRDYYQMQAFVSGVEYADREFTIPMGDMQADQLQRWTEQSREVALEIARHAPLAGANKPRPMVNSYENIDHFAPIRTTKVRFQVKATNKYEPCIDELEVFNTEGRNVALAQHGAKATASGSNTTANRHELRFVNDGRYGNERSWMSSEVGGGWVAVEFSQPETIEAVAWGRDRLGKFADRLAVDYAIEALSETGEWVLLADATDRQPFEAGKNARAPIDVESLSSDDQQQVRQRLAERAALEQKLSQLHQSQVVFAGQFRQPDDIRVLSRGNPEMPKEQVAPAVPEVLGDTALAQDAAEDSRRIALADWIASKQNPLTARVMVNRIWQGHFGMGLVETANDFGRNGVAPTHPELLDWLSAQFMESGWSTKQMHRLIVLSAAYRQASDFNEAAAQLDADDRLLWRFPPQRLMGEVIRDSILAINEKINLEMGGPGFSLFDKRGGLSGYQPIESFNEGGLRRMIYSHRVRRERDAVFGAFDCPDFGQSTSRRRESTTSIQALNLFNSRFVIEQAAALADRLQTETSETPAQVSAAYDRVLLREPSPQELSEATAFVDQYGLASFCRVLLNSNEFLFIR</sequence>
<accession>A0A2S8GI90</accession>
<protein>
    <recommendedName>
        <fullName evidence="7">Planctomycete cytochrome C</fullName>
    </recommendedName>
</protein>
<feature type="chain" id="PRO_5015752445" description="Planctomycete cytochrome C" evidence="1">
    <location>
        <begin position="26"/>
        <end position="928"/>
    </location>
</feature>
<evidence type="ECO:0000259" key="3">
    <source>
        <dbReference type="Pfam" id="PF07587"/>
    </source>
</evidence>
<gene>
    <name evidence="5" type="ORF">C5Y93_19545</name>
</gene>